<dbReference type="NCBIfam" id="NF003843">
    <property type="entry name" value="PRK05422.1"/>
    <property type="match status" value="1"/>
</dbReference>
<feature type="region of interest" description="Disordered" evidence="4">
    <location>
        <begin position="139"/>
        <end position="158"/>
    </location>
</feature>
<dbReference type="InterPro" id="IPR020081">
    <property type="entry name" value="SsrA-bd_prot_CS"/>
</dbReference>
<comment type="similarity">
    <text evidence="3">Belongs to the SmpB family.</text>
</comment>
<comment type="caution">
    <text evidence="5">The sequence shown here is derived from an EMBL/GenBank/DDBJ whole genome shotgun (WGS) entry which is preliminary data.</text>
</comment>
<dbReference type="Gene3D" id="2.40.280.10">
    <property type="match status" value="1"/>
</dbReference>
<keyword evidence="1 3" id="KW-0963">Cytoplasm</keyword>
<dbReference type="PANTHER" id="PTHR30308:SF2">
    <property type="entry name" value="SSRA-BINDING PROTEIN"/>
    <property type="match status" value="1"/>
</dbReference>
<dbReference type="InterPro" id="IPR000037">
    <property type="entry name" value="SsrA-bd_prot"/>
</dbReference>
<evidence type="ECO:0000256" key="3">
    <source>
        <dbReference type="HAMAP-Rule" id="MF_00023"/>
    </source>
</evidence>
<dbReference type="EMBL" id="BAAFSF010000004">
    <property type="protein sequence ID" value="GAB1252265.1"/>
    <property type="molecule type" value="Genomic_DNA"/>
</dbReference>
<keyword evidence="2 3" id="KW-0694">RNA-binding</keyword>
<dbReference type="HAMAP" id="MF_00023">
    <property type="entry name" value="SmpB"/>
    <property type="match status" value="1"/>
</dbReference>
<protein>
    <recommendedName>
        <fullName evidence="3">SsrA-binding protein</fullName>
    </recommendedName>
    <alternativeName>
        <fullName evidence="3">Small protein B</fullName>
    </alternativeName>
</protein>
<dbReference type="InterPro" id="IPR023620">
    <property type="entry name" value="SmpB"/>
</dbReference>
<evidence type="ECO:0000256" key="1">
    <source>
        <dbReference type="ARBA" id="ARBA00022490"/>
    </source>
</evidence>
<sequence>MANKKKGETGKRHISIKNRRATFDYEVLERYTAGIVLVGPEIKSIRAGKAGLADSYCYFVGNELWVKNLYIAEYAFASFNRAPERRERKLLLNKRELRKLHNAVKSPGTTIVPLELYINERGLAKLVIAEARGKKNYDKRQSIKEREDKRSMARAMRY</sequence>
<evidence type="ECO:0000313" key="6">
    <source>
        <dbReference type="Proteomes" id="UP001628220"/>
    </source>
</evidence>
<dbReference type="Pfam" id="PF01668">
    <property type="entry name" value="SmpB"/>
    <property type="match status" value="1"/>
</dbReference>
<dbReference type="PANTHER" id="PTHR30308">
    <property type="entry name" value="TMRNA-BINDING COMPONENT OF TRANS-TRANSLATION TAGGING COMPLEX"/>
    <property type="match status" value="1"/>
</dbReference>
<dbReference type="RefSeq" id="WP_411916022.1">
    <property type="nucleotide sequence ID" value="NZ_BAAFSF010000004.1"/>
</dbReference>
<dbReference type="Proteomes" id="UP001628220">
    <property type="component" value="Unassembled WGS sequence"/>
</dbReference>
<evidence type="ECO:0000313" key="5">
    <source>
        <dbReference type="EMBL" id="GAB1252265.1"/>
    </source>
</evidence>
<keyword evidence="6" id="KW-1185">Reference proteome</keyword>
<comment type="function">
    <text evidence="3">Required for rescue of stalled ribosomes mediated by trans-translation. Binds to transfer-messenger RNA (tmRNA), required for stable association of tmRNA with ribosomes. tmRNA and SmpB together mimic tRNA shape, replacing the anticodon stem-loop with SmpB. tmRNA is encoded by the ssrA gene; the 2 termini fold to resemble tRNA(Ala) and it encodes a 'tag peptide', a short internal open reading frame. During trans-translation Ala-aminoacylated tmRNA acts like a tRNA, entering the A-site of stalled ribosomes, displacing the stalled mRNA. The ribosome then switches to translate the ORF on the tmRNA; the nascent peptide is terminated with the 'tag peptide' encoded by the tmRNA and targeted for degradation. The ribosome is freed to recommence translation, which seems to be the essential function of trans-translation.</text>
</comment>
<comment type="subcellular location">
    <subcellularLocation>
        <location evidence="3">Cytoplasm</location>
    </subcellularLocation>
    <text evidence="3">The tmRNA-SmpB complex associates with stalled 70S ribosomes.</text>
</comment>
<organism evidence="5 6">
    <name type="scientific">Porphyromonas miyakawae</name>
    <dbReference type="NCBI Taxonomy" id="3137470"/>
    <lineage>
        <taxon>Bacteria</taxon>
        <taxon>Pseudomonadati</taxon>
        <taxon>Bacteroidota</taxon>
        <taxon>Bacteroidia</taxon>
        <taxon>Bacteroidales</taxon>
        <taxon>Porphyromonadaceae</taxon>
        <taxon>Porphyromonas</taxon>
    </lineage>
</organism>
<evidence type="ECO:0000256" key="2">
    <source>
        <dbReference type="ARBA" id="ARBA00022884"/>
    </source>
</evidence>
<gene>
    <name evidence="3 5" type="primary">smpB</name>
    <name evidence="5" type="ORF">Tsumi_13710</name>
</gene>
<dbReference type="NCBIfam" id="TIGR00086">
    <property type="entry name" value="smpB"/>
    <property type="match status" value="1"/>
</dbReference>
<reference evidence="5 6" key="1">
    <citation type="journal article" date="2025" name="Int. J. Syst. Evol. Microbiol.">
        <title>Desulfovibrio falkowii sp. nov., Porphyromonas miyakawae sp. nov., Mediterraneibacter flintii sp. nov. and Owariibacterium komagatae gen. nov., sp. nov., isolated from human faeces.</title>
        <authorList>
            <person name="Hamaguchi T."/>
            <person name="Ohara M."/>
            <person name="Hisatomi A."/>
            <person name="Sekiguchi K."/>
            <person name="Takeda J.I."/>
            <person name="Ueyama J."/>
            <person name="Ito M."/>
            <person name="Nishiwaki H."/>
            <person name="Ogi T."/>
            <person name="Hirayama M."/>
            <person name="Ohkuma M."/>
            <person name="Sakamoto M."/>
            <person name="Ohno K."/>
        </authorList>
    </citation>
    <scope>NUCLEOTIDE SEQUENCE [LARGE SCALE GENOMIC DNA]</scope>
    <source>
        <strain evidence="5 6">13CB11C</strain>
    </source>
</reference>
<feature type="compositionally biased region" description="Basic and acidic residues" evidence="4">
    <location>
        <begin position="139"/>
        <end position="151"/>
    </location>
</feature>
<dbReference type="PROSITE" id="PS01317">
    <property type="entry name" value="SSRP"/>
    <property type="match status" value="1"/>
</dbReference>
<proteinExistence type="inferred from homology"/>
<dbReference type="SUPFAM" id="SSF74982">
    <property type="entry name" value="Small protein B (SmpB)"/>
    <property type="match status" value="1"/>
</dbReference>
<evidence type="ECO:0000256" key="4">
    <source>
        <dbReference type="SAM" id="MobiDB-lite"/>
    </source>
</evidence>
<name>A0ABQ0E3G1_9PORP</name>
<accession>A0ABQ0E3G1</accession>